<accession>A0A0D9YA44</accession>
<dbReference type="Proteomes" id="UP000026961">
    <property type="component" value="Chromosome 1"/>
</dbReference>
<dbReference type="Pfam" id="PF13639">
    <property type="entry name" value="zf-RING_2"/>
    <property type="match status" value="1"/>
</dbReference>
<keyword evidence="1" id="KW-0479">Metal-binding</keyword>
<proteinExistence type="predicted"/>
<dbReference type="eggNOG" id="KOG0800">
    <property type="taxonomic scope" value="Eukaryota"/>
</dbReference>
<reference evidence="3" key="1">
    <citation type="submission" date="2013-08" db="EMBL/GenBank/DDBJ databases">
        <title>Oryza genome evolution.</title>
        <authorList>
            <person name="Wing R.A."/>
            <person name="Panaud O."/>
            <person name="Oliveira A.C."/>
        </authorList>
    </citation>
    <scope>NUCLEOTIDE SEQUENCE</scope>
</reference>
<dbReference type="GO" id="GO:0006511">
    <property type="term" value="P:ubiquitin-dependent protein catabolic process"/>
    <property type="evidence" value="ECO:0007669"/>
    <property type="project" value="TreeGrafter"/>
</dbReference>
<dbReference type="Gramene" id="OGLUM01G22020.1">
    <property type="protein sequence ID" value="OGLUM01G22020.1"/>
    <property type="gene ID" value="OGLUM01G22020"/>
</dbReference>
<evidence type="ECO:0000313" key="4">
    <source>
        <dbReference type="Proteomes" id="UP000026961"/>
    </source>
</evidence>
<dbReference type="PROSITE" id="PS50089">
    <property type="entry name" value="ZF_RING_2"/>
    <property type="match status" value="1"/>
</dbReference>
<evidence type="ECO:0000313" key="3">
    <source>
        <dbReference type="EnsemblPlants" id="OGLUM01G22020.1"/>
    </source>
</evidence>
<dbReference type="InterPro" id="IPR013083">
    <property type="entry name" value="Znf_RING/FYVE/PHD"/>
</dbReference>
<reference evidence="3" key="3">
    <citation type="submission" date="2018-05" db="EMBL/GenBank/DDBJ databases">
        <title>OgluRS3 (Oryza glumaepatula Reference Sequence Version 3).</title>
        <authorList>
            <person name="Zhang J."/>
            <person name="Kudrna D."/>
            <person name="Lee S."/>
            <person name="Talag J."/>
            <person name="Welchert J."/>
            <person name="Wing R.A."/>
        </authorList>
    </citation>
    <scope>NUCLEOTIDE SEQUENCE [LARGE SCALE GENOMIC DNA]</scope>
</reference>
<dbReference type="HOGENOM" id="CLU_1043453_0_0_1"/>
<reference evidence="3" key="2">
    <citation type="submission" date="2015-04" db="UniProtKB">
        <authorList>
            <consortium name="EnsemblPlants"/>
        </authorList>
    </citation>
    <scope>IDENTIFICATION</scope>
</reference>
<dbReference type="InterPro" id="IPR001841">
    <property type="entry name" value="Znf_RING"/>
</dbReference>
<sequence length="267" mass="29275">MAMETIIRLRSSSKQLEGHHGTAPLEEGPSYVRFVCDVKVRCWSRRLGGGGEPVRHDGIKFTLETERKHVLDGAGGDVFLDYEETRRMAWAVFTGMRELRCVDLSRSNWATPMPDDDAAAWIHRAVRRNHDDGLAGGHYRFAARVKVAVELVFSEPVSLVRGLVWLETRAGDTCGICLDGLTASERCKTPPANLPCGHAFHPPCITRWLFKGTTCPICRDDLTGLAVAPWESGVMSCPGCIAPSTPCVEDCPSLKALSLSQQLDGVV</sequence>
<dbReference type="GO" id="GO:0008270">
    <property type="term" value="F:zinc ion binding"/>
    <property type="evidence" value="ECO:0007669"/>
    <property type="project" value="UniProtKB-KW"/>
</dbReference>
<keyword evidence="1" id="KW-0862">Zinc</keyword>
<dbReference type="SUPFAM" id="SSF57850">
    <property type="entry name" value="RING/U-box"/>
    <property type="match status" value="1"/>
</dbReference>
<name>A0A0D9YA44_9ORYZ</name>
<dbReference type="PANTHER" id="PTHR22765:SF434">
    <property type="entry name" value="GB|AAD18119.1-RELATED"/>
    <property type="match status" value="1"/>
</dbReference>
<dbReference type="InterPro" id="IPR051826">
    <property type="entry name" value="E3_ubiquitin-ligase_domain"/>
</dbReference>
<dbReference type="PANTHER" id="PTHR22765">
    <property type="entry name" value="RING FINGER AND PROTEASE ASSOCIATED DOMAIN-CONTAINING"/>
    <property type="match status" value="1"/>
</dbReference>
<dbReference type="EnsemblPlants" id="OGLUM01G22020.1">
    <property type="protein sequence ID" value="OGLUM01G22020.1"/>
    <property type="gene ID" value="OGLUM01G22020"/>
</dbReference>
<keyword evidence="1" id="KW-0863">Zinc-finger</keyword>
<dbReference type="STRING" id="40148.A0A0D9YA44"/>
<protein>
    <recommendedName>
        <fullName evidence="2">RING-type domain-containing protein</fullName>
    </recommendedName>
</protein>
<keyword evidence="4" id="KW-1185">Reference proteome</keyword>
<feature type="domain" description="RING-type" evidence="2">
    <location>
        <begin position="174"/>
        <end position="219"/>
    </location>
</feature>
<evidence type="ECO:0000259" key="2">
    <source>
        <dbReference type="PROSITE" id="PS50089"/>
    </source>
</evidence>
<evidence type="ECO:0000256" key="1">
    <source>
        <dbReference type="PROSITE-ProRule" id="PRU00175"/>
    </source>
</evidence>
<dbReference type="Gene3D" id="3.30.40.10">
    <property type="entry name" value="Zinc/RING finger domain, C3HC4 (zinc finger)"/>
    <property type="match status" value="1"/>
</dbReference>
<dbReference type="SMART" id="SM00184">
    <property type="entry name" value="RING"/>
    <property type="match status" value="1"/>
</dbReference>
<dbReference type="GO" id="GO:0061630">
    <property type="term" value="F:ubiquitin protein ligase activity"/>
    <property type="evidence" value="ECO:0007669"/>
    <property type="project" value="TreeGrafter"/>
</dbReference>
<organism evidence="3">
    <name type="scientific">Oryza glumipatula</name>
    <dbReference type="NCBI Taxonomy" id="40148"/>
    <lineage>
        <taxon>Eukaryota</taxon>
        <taxon>Viridiplantae</taxon>
        <taxon>Streptophyta</taxon>
        <taxon>Embryophyta</taxon>
        <taxon>Tracheophyta</taxon>
        <taxon>Spermatophyta</taxon>
        <taxon>Magnoliopsida</taxon>
        <taxon>Liliopsida</taxon>
        <taxon>Poales</taxon>
        <taxon>Poaceae</taxon>
        <taxon>BOP clade</taxon>
        <taxon>Oryzoideae</taxon>
        <taxon>Oryzeae</taxon>
        <taxon>Oryzinae</taxon>
        <taxon>Oryza</taxon>
    </lineage>
</organism>
<dbReference type="AlphaFoldDB" id="A0A0D9YA44"/>